<gene>
    <name evidence="2" type="ORF">DPMN_102029</name>
</gene>
<feature type="region of interest" description="Disordered" evidence="1">
    <location>
        <begin position="49"/>
        <end position="73"/>
    </location>
</feature>
<feature type="region of interest" description="Disordered" evidence="1">
    <location>
        <begin position="1"/>
        <end position="24"/>
    </location>
</feature>
<comment type="caution">
    <text evidence="2">The sequence shown here is derived from an EMBL/GenBank/DDBJ whole genome shotgun (WGS) entry which is preliminary data.</text>
</comment>
<evidence type="ECO:0000313" key="3">
    <source>
        <dbReference type="Proteomes" id="UP000828390"/>
    </source>
</evidence>
<proteinExistence type="predicted"/>
<keyword evidence="3" id="KW-1185">Reference proteome</keyword>
<feature type="compositionally biased region" description="Polar residues" evidence="1">
    <location>
        <begin position="49"/>
        <end position="66"/>
    </location>
</feature>
<accession>A0A9D4LJY3</accession>
<reference evidence="2" key="2">
    <citation type="submission" date="2020-11" db="EMBL/GenBank/DDBJ databases">
        <authorList>
            <person name="McCartney M.A."/>
            <person name="Auch B."/>
            <person name="Kono T."/>
            <person name="Mallez S."/>
            <person name="Becker A."/>
            <person name="Gohl D.M."/>
            <person name="Silverstein K.A.T."/>
            <person name="Koren S."/>
            <person name="Bechman K.B."/>
            <person name="Herman A."/>
            <person name="Abrahante J.E."/>
            <person name="Garbe J."/>
        </authorList>
    </citation>
    <scope>NUCLEOTIDE SEQUENCE</scope>
    <source>
        <strain evidence="2">Duluth1</strain>
        <tissue evidence="2">Whole animal</tissue>
    </source>
</reference>
<organism evidence="2 3">
    <name type="scientific">Dreissena polymorpha</name>
    <name type="common">Zebra mussel</name>
    <name type="synonym">Mytilus polymorpha</name>
    <dbReference type="NCBI Taxonomy" id="45954"/>
    <lineage>
        <taxon>Eukaryota</taxon>
        <taxon>Metazoa</taxon>
        <taxon>Spiralia</taxon>
        <taxon>Lophotrochozoa</taxon>
        <taxon>Mollusca</taxon>
        <taxon>Bivalvia</taxon>
        <taxon>Autobranchia</taxon>
        <taxon>Heteroconchia</taxon>
        <taxon>Euheterodonta</taxon>
        <taxon>Imparidentia</taxon>
        <taxon>Neoheterodontei</taxon>
        <taxon>Myida</taxon>
        <taxon>Dreissenoidea</taxon>
        <taxon>Dreissenidae</taxon>
        <taxon>Dreissena</taxon>
    </lineage>
</organism>
<reference evidence="2" key="1">
    <citation type="journal article" date="2019" name="bioRxiv">
        <title>The Genome of the Zebra Mussel, Dreissena polymorpha: A Resource for Invasive Species Research.</title>
        <authorList>
            <person name="McCartney M.A."/>
            <person name="Auch B."/>
            <person name="Kono T."/>
            <person name="Mallez S."/>
            <person name="Zhang Y."/>
            <person name="Obille A."/>
            <person name="Becker A."/>
            <person name="Abrahante J.E."/>
            <person name="Garbe J."/>
            <person name="Badalamenti J.P."/>
            <person name="Herman A."/>
            <person name="Mangelson H."/>
            <person name="Liachko I."/>
            <person name="Sullivan S."/>
            <person name="Sone E.D."/>
            <person name="Koren S."/>
            <person name="Silverstein K.A.T."/>
            <person name="Beckman K.B."/>
            <person name="Gohl D.M."/>
        </authorList>
    </citation>
    <scope>NUCLEOTIDE SEQUENCE</scope>
    <source>
        <strain evidence="2">Duluth1</strain>
        <tissue evidence="2">Whole animal</tissue>
    </source>
</reference>
<dbReference type="EMBL" id="JAIWYP010000003">
    <property type="protein sequence ID" value="KAH3859311.1"/>
    <property type="molecule type" value="Genomic_DNA"/>
</dbReference>
<protein>
    <submittedName>
        <fullName evidence="2">Uncharacterized protein</fullName>
    </submittedName>
</protein>
<sequence>MQRNTREKDPEFDNKSSGQQVMSMMGYTDAPTKYVFKYDKEKGFTLNKVSAQNSNQADNTNAGNSEQIKDVPS</sequence>
<dbReference type="Proteomes" id="UP000828390">
    <property type="component" value="Unassembled WGS sequence"/>
</dbReference>
<evidence type="ECO:0000313" key="2">
    <source>
        <dbReference type="EMBL" id="KAH3859311.1"/>
    </source>
</evidence>
<feature type="compositionally biased region" description="Basic and acidic residues" evidence="1">
    <location>
        <begin position="1"/>
        <end position="14"/>
    </location>
</feature>
<dbReference type="AlphaFoldDB" id="A0A9D4LJY3"/>
<name>A0A9D4LJY3_DREPO</name>
<evidence type="ECO:0000256" key="1">
    <source>
        <dbReference type="SAM" id="MobiDB-lite"/>
    </source>
</evidence>